<dbReference type="InterPro" id="IPR040227">
    <property type="entry name" value="Nibrin-rel"/>
</dbReference>
<dbReference type="EMBL" id="ML179098">
    <property type="protein sequence ID" value="THV00834.1"/>
    <property type="molecule type" value="Genomic_DNA"/>
</dbReference>
<feature type="compositionally biased region" description="Basic and acidic residues" evidence="1">
    <location>
        <begin position="858"/>
        <end position="868"/>
    </location>
</feature>
<feature type="region of interest" description="Disordered" evidence="1">
    <location>
        <begin position="818"/>
        <end position="964"/>
    </location>
</feature>
<feature type="compositionally biased region" description="Low complexity" evidence="1">
    <location>
        <begin position="522"/>
        <end position="532"/>
    </location>
</feature>
<dbReference type="GO" id="GO:0000724">
    <property type="term" value="P:double-strand break repair via homologous recombination"/>
    <property type="evidence" value="ECO:0007669"/>
    <property type="project" value="TreeGrafter"/>
</dbReference>
<dbReference type="Proteomes" id="UP000297245">
    <property type="component" value="Unassembled WGS sequence"/>
</dbReference>
<feature type="compositionally biased region" description="Polar residues" evidence="1">
    <location>
        <begin position="361"/>
        <end position="375"/>
    </location>
</feature>
<feature type="region of interest" description="Disordered" evidence="1">
    <location>
        <begin position="502"/>
        <end position="535"/>
    </location>
</feature>
<evidence type="ECO:0000313" key="3">
    <source>
        <dbReference type="Proteomes" id="UP000297245"/>
    </source>
</evidence>
<feature type="region of interest" description="Disordered" evidence="1">
    <location>
        <begin position="570"/>
        <end position="721"/>
    </location>
</feature>
<feature type="compositionally biased region" description="Polar residues" evidence="1">
    <location>
        <begin position="398"/>
        <end position="409"/>
    </location>
</feature>
<feature type="region of interest" description="Disordered" evidence="1">
    <location>
        <begin position="361"/>
        <end position="465"/>
    </location>
</feature>
<accession>A0A4S8MFG1</accession>
<evidence type="ECO:0000313" key="2">
    <source>
        <dbReference type="EMBL" id="THV00834.1"/>
    </source>
</evidence>
<dbReference type="PANTHER" id="PTHR12162:SF0">
    <property type="entry name" value="NIBRIN"/>
    <property type="match status" value="1"/>
</dbReference>
<organism evidence="2 3">
    <name type="scientific">Dendrothele bispora (strain CBS 962.96)</name>
    <dbReference type="NCBI Taxonomy" id="1314807"/>
    <lineage>
        <taxon>Eukaryota</taxon>
        <taxon>Fungi</taxon>
        <taxon>Dikarya</taxon>
        <taxon>Basidiomycota</taxon>
        <taxon>Agaricomycotina</taxon>
        <taxon>Agaricomycetes</taxon>
        <taxon>Agaricomycetidae</taxon>
        <taxon>Agaricales</taxon>
        <taxon>Agaricales incertae sedis</taxon>
        <taxon>Dendrothele</taxon>
    </lineage>
</organism>
<feature type="compositionally biased region" description="Polar residues" evidence="1">
    <location>
        <begin position="423"/>
        <end position="434"/>
    </location>
</feature>
<dbReference type="AlphaFoldDB" id="A0A4S8MFG1"/>
<evidence type="ECO:0008006" key="4">
    <source>
        <dbReference type="Google" id="ProtNLM"/>
    </source>
</evidence>
<dbReference type="PANTHER" id="PTHR12162">
    <property type="entry name" value="NIBRIN-RELATED"/>
    <property type="match status" value="1"/>
</dbReference>
<dbReference type="Gene3D" id="2.60.200.20">
    <property type="match status" value="1"/>
</dbReference>
<feature type="compositionally biased region" description="Low complexity" evidence="1">
    <location>
        <begin position="435"/>
        <end position="448"/>
    </location>
</feature>
<dbReference type="OrthoDB" id="552194at2759"/>
<dbReference type="GO" id="GO:0030870">
    <property type="term" value="C:Mre11 complex"/>
    <property type="evidence" value="ECO:0007669"/>
    <property type="project" value="InterPro"/>
</dbReference>
<feature type="compositionally biased region" description="Polar residues" evidence="1">
    <location>
        <begin position="634"/>
        <end position="649"/>
    </location>
</feature>
<feature type="compositionally biased region" description="Acidic residues" evidence="1">
    <location>
        <begin position="623"/>
        <end position="632"/>
    </location>
</feature>
<feature type="compositionally biased region" description="Polar residues" evidence="1">
    <location>
        <begin position="570"/>
        <end position="591"/>
    </location>
</feature>
<dbReference type="GO" id="GO:0003684">
    <property type="term" value="F:damaged DNA binding"/>
    <property type="evidence" value="ECO:0007669"/>
    <property type="project" value="TreeGrafter"/>
</dbReference>
<reference evidence="2 3" key="1">
    <citation type="journal article" date="2019" name="Nat. Ecol. Evol.">
        <title>Megaphylogeny resolves global patterns of mushroom evolution.</title>
        <authorList>
            <person name="Varga T."/>
            <person name="Krizsan K."/>
            <person name="Foldi C."/>
            <person name="Dima B."/>
            <person name="Sanchez-Garcia M."/>
            <person name="Sanchez-Ramirez S."/>
            <person name="Szollosi G.J."/>
            <person name="Szarkandi J.G."/>
            <person name="Papp V."/>
            <person name="Albert L."/>
            <person name="Andreopoulos W."/>
            <person name="Angelini C."/>
            <person name="Antonin V."/>
            <person name="Barry K.W."/>
            <person name="Bougher N.L."/>
            <person name="Buchanan P."/>
            <person name="Buyck B."/>
            <person name="Bense V."/>
            <person name="Catcheside P."/>
            <person name="Chovatia M."/>
            <person name="Cooper J."/>
            <person name="Damon W."/>
            <person name="Desjardin D."/>
            <person name="Finy P."/>
            <person name="Geml J."/>
            <person name="Haridas S."/>
            <person name="Hughes K."/>
            <person name="Justo A."/>
            <person name="Karasinski D."/>
            <person name="Kautmanova I."/>
            <person name="Kiss B."/>
            <person name="Kocsube S."/>
            <person name="Kotiranta H."/>
            <person name="LaButti K.M."/>
            <person name="Lechner B.E."/>
            <person name="Liimatainen K."/>
            <person name="Lipzen A."/>
            <person name="Lukacs Z."/>
            <person name="Mihaltcheva S."/>
            <person name="Morgado L.N."/>
            <person name="Niskanen T."/>
            <person name="Noordeloos M.E."/>
            <person name="Ohm R.A."/>
            <person name="Ortiz-Santana B."/>
            <person name="Ovrebo C."/>
            <person name="Racz N."/>
            <person name="Riley R."/>
            <person name="Savchenko A."/>
            <person name="Shiryaev A."/>
            <person name="Soop K."/>
            <person name="Spirin V."/>
            <person name="Szebenyi C."/>
            <person name="Tomsovsky M."/>
            <person name="Tulloss R.E."/>
            <person name="Uehling J."/>
            <person name="Grigoriev I.V."/>
            <person name="Vagvolgyi C."/>
            <person name="Papp T."/>
            <person name="Martin F.M."/>
            <person name="Miettinen O."/>
            <person name="Hibbett D.S."/>
            <person name="Nagy L.G."/>
        </authorList>
    </citation>
    <scope>NUCLEOTIDE SEQUENCE [LARGE SCALE GENOMIC DNA]</scope>
    <source>
        <strain evidence="2 3">CBS 962.96</strain>
    </source>
</reference>
<name>A0A4S8MFG1_DENBC</name>
<dbReference type="GO" id="GO:0007095">
    <property type="term" value="P:mitotic G2 DNA damage checkpoint signaling"/>
    <property type="evidence" value="ECO:0007669"/>
    <property type="project" value="InterPro"/>
</dbReference>
<gene>
    <name evidence="2" type="ORF">K435DRAFT_963801</name>
</gene>
<protein>
    <recommendedName>
        <fullName evidence="4">FHA domain-containing protein</fullName>
    </recommendedName>
</protein>
<keyword evidence="3" id="KW-1185">Reference proteome</keyword>
<proteinExistence type="predicted"/>
<evidence type="ECO:0000256" key="1">
    <source>
        <dbReference type="SAM" id="MobiDB-lite"/>
    </source>
</evidence>
<feature type="compositionally biased region" description="Low complexity" evidence="1">
    <location>
        <begin position="836"/>
        <end position="849"/>
    </location>
</feature>
<sequence>MWTLLGPFDDEEVDKESQKHKQKFLKEGDYALGRKNSPLIINSKKISSYHCTFKVGKLRKEDVVDPLARPSFKVNGPGKKGVLVSRGEDQINIQGDGFAELQENDILVLPGHHKLEVKWESICCYTSPARANSVPLDACAELGINVVHGFVKEVNIHLSTTYTASPAMAASLMGLCRIAKPDWLQKVIRLFSEGGTIAVDKLPATESFKPTYTPSLPPKHQDDKIWEPKPERRHLFKNYRFVCIAENKNLETALREILSRGEGSVDVADIHEGAAKFRRLLSRANAKDSQTLVFVADSEAMKAASEEKWDEIVEVAKEWACDFDFRFHHAKSRPRYNLHVVTPSTIVNAVLDVDTSILKTKSSKAAQPQRASSPLPSFVPNSIPEEPSIPSRDRLEETSQSAPSKTTQDGPPKKRLPRRFGSRQLSQEPSTTSAEPSQPEPQEIQEPEAPQPRRRPRRYNATAGVAASEDNSAVIAAIEIANSVATSGAAITPDPVVPVVDLTTPATNTRPSRMKRRFGEKVASAVPTPAEVPAEEPPLKKFQALFDASDPLKAGTTLSEAMSLIDEVTSIPTQSRSSNLRGFSAVTSSLEPVNEGADETESQTMSTQSSRRGIKRRAASSSEDQDMADVEEIAQTQRRSTSRAGSTRPVSKRAAIENVNAVERTQSTTSGAAPARATSKPPSTFKSSGKDSGAAPGKPDTDEAFLKAVASTKRGKKHEDAFDREFNKLKISKPELDRGVEEEEQWAVLEEFGDESNIRGNFMVVVEMDVFKDRHPSTGRQQTSRPEWEGLPNFKKFKKKEVVQRTRKVELFASEGNDYSVSDNFWNDDEMDKSRSQSLQPPQSTQSRPIRSQALAIHDSDSDGESLHSSKTKRPAYRTDSAKPSRATTKSVKSMPLFLEDEDDDFQTKNVADSDSEGPSQTLRSSGPSAEPATRRGTKRKATVVEDESDDDFAFKGFKRRSRR</sequence>
<feature type="compositionally biased region" description="Polar residues" evidence="1">
    <location>
        <begin position="908"/>
        <end position="928"/>
    </location>
</feature>